<dbReference type="Pfam" id="PF01326">
    <property type="entry name" value="PPDK_N"/>
    <property type="match status" value="2"/>
</dbReference>
<dbReference type="InterPro" id="IPR013815">
    <property type="entry name" value="ATP_grasp_subdomain_1"/>
</dbReference>
<evidence type="ECO:0000259" key="3">
    <source>
        <dbReference type="Pfam" id="PF01326"/>
    </source>
</evidence>
<proteinExistence type="predicted"/>
<dbReference type="Gene3D" id="3.30.470.20">
    <property type="entry name" value="ATP-grasp fold, B domain"/>
    <property type="match status" value="2"/>
</dbReference>
<dbReference type="InterPro" id="IPR002192">
    <property type="entry name" value="PPDK_AMP/ATP-bd"/>
</dbReference>
<dbReference type="PANTHER" id="PTHR43615:SF1">
    <property type="entry name" value="PPDK_N DOMAIN-CONTAINING PROTEIN"/>
    <property type="match status" value="1"/>
</dbReference>
<protein>
    <recommendedName>
        <fullName evidence="6">Phosphoenolpyruvate synthase</fullName>
    </recommendedName>
</protein>
<evidence type="ECO:0008006" key="6">
    <source>
        <dbReference type="Google" id="ProtNLM"/>
    </source>
</evidence>
<feature type="domain" description="PEP-utilising enzyme mobile" evidence="2">
    <location>
        <begin position="724"/>
        <end position="795"/>
    </location>
</feature>
<feature type="domain" description="Pyruvate phosphate dikinase AMP/ATP-binding" evidence="3">
    <location>
        <begin position="217"/>
        <end position="258"/>
    </location>
</feature>
<keyword evidence="5" id="KW-1185">Reference proteome</keyword>
<dbReference type="PANTHER" id="PTHR43615">
    <property type="entry name" value="PHOSPHOENOLPYRUVATE SYNTHASE-RELATED"/>
    <property type="match status" value="1"/>
</dbReference>
<dbReference type="Proteomes" id="UP001208689">
    <property type="component" value="Chromosome"/>
</dbReference>
<evidence type="ECO:0000313" key="5">
    <source>
        <dbReference type="Proteomes" id="UP001208689"/>
    </source>
</evidence>
<evidence type="ECO:0000256" key="1">
    <source>
        <dbReference type="SAM" id="Coils"/>
    </source>
</evidence>
<gene>
    <name evidence="4" type="ORF">NEF87_001080</name>
</gene>
<name>A0ABY6HN19_9ARCH</name>
<dbReference type="SUPFAM" id="SSF56059">
    <property type="entry name" value="Glutathione synthetase ATP-binding domain-like"/>
    <property type="match status" value="1"/>
</dbReference>
<accession>A0ABY6HN19</accession>
<dbReference type="Pfam" id="PF00391">
    <property type="entry name" value="PEP-utilizers"/>
    <property type="match status" value="1"/>
</dbReference>
<dbReference type="Gene3D" id="3.50.30.10">
    <property type="entry name" value="Phosphohistidine domain"/>
    <property type="match status" value="1"/>
</dbReference>
<dbReference type="EMBL" id="CP104013">
    <property type="protein sequence ID" value="UYP44795.1"/>
    <property type="molecule type" value="Genomic_DNA"/>
</dbReference>
<dbReference type="InterPro" id="IPR036637">
    <property type="entry name" value="Phosphohistidine_dom_sf"/>
</dbReference>
<evidence type="ECO:0000259" key="2">
    <source>
        <dbReference type="Pfam" id="PF00391"/>
    </source>
</evidence>
<dbReference type="Gene3D" id="3.30.1490.20">
    <property type="entry name" value="ATP-grasp fold, A domain"/>
    <property type="match status" value="1"/>
</dbReference>
<reference evidence="4" key="1">
    <citation type="submission" date="2022-09" db="EMBL/GenBank/DDBJ databases">
        <title>Actin cytoskeleton and complex cell architecture in an #Asgard archaeon.</title>
        <authorList>
            <person name="Ponce Toledo R.I."/>
            <person name="Schleper C."/>
            <person name="Rodrigues Oliveira T."/>
            <person name="Wollweber F."/>
            <person name="Xu J."/>
            <person name="Rittmann S."/>
            <person name="Klingl A."/>
            <person name="Pilhofer M."/>
        </authorList>
    </citation>
    <scope>NUCLEOTIDE SEQUENCE</scope>
    <source>
        <strain evidence="4">B-35</strain>
    </source>
</reference>
<dbReference type="SUPFAM" id="SSF52009">
    <property type="entry name" value="Phosphohistidine domain"/>
    <property type="match status" value="1"/>
</dbReference>
<feature type="coiled-coil region" evidence="1">
    <location>
        <begin position="530"/>
        <end position="561"/>
    </location>
</feature>
<evidence type="ECO:0000313" key="4">
    <source>
        <dbReference type="EMBL" id="UYP44795.1"/>
    </source>
</evidence>
<dbReference type="InterPro" id="IPR051549">
    <property type="entry name" value="PEP_Utilizing_Enz"/>
</dbReference>
<feature type="domain" description="Pyruvate phosphate dikinase AMP/ATP-binding" evidence="3">
    <location>
        <begin position="58"/>
        <end position="205"/>
    </location>
</feature>
<keyword evidence="1" id="KW-0175">Coiled coil</keyword>
<sequence length="803" mass="89914">MVNNLKKMVSFCKEFSELSEQDFISAGGKGGMLAKLYQLKYPVPPGLIVFPESFNSDGLRPDAWEEVKIKLKHFKKLKGVSNFAVRSSALSEDSDLASFAGEFETVLNVESLTEIWDAIGVVFTSRLSARVQTYSREKGIDKEHQIAVVIQKMVPAEVSGVLFTADPISADRSLMVGNYTRGLGEKLVSGDVNPDVFHLTKPKGEYKGPAEMAKMGKKLFKLAVKIELQLAFPQDIEWAVANNSLFILQSRPISTLKSYNPITGEWNDSMGARYLWTSNNTGEGMEDIVLPFSWSYMQKSFIDLVRIIPGIAPIGNICGRLYFNISYMLTMFKIMGKDPEKAAEEFSEMLGKVPKGMSMPTLPYSKLTLIKMLAKNAKSIKKNKAKATKNYSINFPLVPKICAGFFEKIPQLDTKDKLKDFWLEEFFPWALKIRWMMLGPSSKSMEHTSKLRTKLKKIVGEENATILISNLSSDTELLDSMGPIVGLSRVIKGTLSRQEYLYNYGHRSAHEGDISTPRPIEDPKWLDKQLAEFKRSNIDVEKMMEDQKQRYQSVLKQFQTEFPKIAKKMHKDLLQIASNSRMREKMRSESVRFGFVLRKFALKVGEITGLGEDLFYLTIDEMLEILSGNESSLQYIPARKKTHAKYNALHPYPVYICGKFDPEAWHSNPQRRTDFYSDEDEIGSISNGVEYMSKRSHLTGFSGSSGVGEGRVRVLNGVEEGDTFQPGEILVAKSTNIGWTLLFPRAAAIITDIGAPLSHASIVARELGIPAVVGTNDATIELNTGDFVKVNGTLGIVEIIARA</sequence>
<dbReference type="InterPro" id="IPR008279">
    <property type="entry name" value="PEP-util_enz_mobile_dom"/>
</dbReference>
<organism evidence="4 5">
    <name type="scientific">Candidatus Lokiarchaeum ossiferum</name>
    <dbReference type="NCBI Taxonomy" id="2951803"/>
    <lineage>
        <taxon>Archaea</taxon>
        <taxon>Promethearchaeati</taxon>
        <taxon>Promethearchaeota</taxon>
        <taxon>Promethearchaeia</taxon>
        <taxon>Promethearchaeales</taxon>
        <taxon>Promethearchaeaceae</taxon>
        <taxon>Candidatus Lokiarchaeum</taxon>
    </lineage>
</organism>